<dbReference type="AlphaFoldDB" id="B3S2K6"/>
<dbReference type="HOGENOM" id="CLU_1316941_0_0_1"/>
<dbReference type="GO" id="GO:0042981">
    <property type="term" value="P:regulation of apoptotic process"/>
    <property type="evidence" value="ECO:0007669"/>
    <property type="project" value="InterPro"/>
</dbReference>
<dbReference type="Pfam" id="PF00531">
    <property type="entry name" value="Death"/>
    <property type="match status" value="1"/>
</dbReference>
<dbReference type="InterPro" id="IPR016729">
    <property type="entry name" value="FADD"/>
</dbReference>
<evidence type="ECO:0000259" key="1">
    <source>
        <dbReference type="PROSITE" id="PS50017"/>
    </source>
</evidence>
<dbReference type="PROSITE" id="PS50209">
    <property type="entry name" value="CARD"/>
    <property type="match status" value="1"/>
</dbReference>
<keyword evidence="4" id="KW-1185">Reference proteome</keyword>
<accession>B3S2K6</accession>
<dbReference type="Gene3D" id="1.10.533.10">
    <property type="entry name" value="Death Domain, Fas"/>
    <property type="match status" value="2"/>
</dbReference>
<dbReference type="PANTHER" id="PTHR15077">
    <property type="entry name" value="FAS-ASSOCIATING DEATH DOMAIN-CONTAINING PROTEIN FADD"/>
    <property type="match status" value="1"/>
</dbReference>
<dbReference type="CTD" id="6755234"/>
<dbReference type="KEGG" id="tad:TRIADDRAFT_58059"/>
<organism evidence="3 4">
    <name type="scientific">Trichoplax adhaerens</name>
    <name type="common">Trichoplax reptans</name>
    <dbReference type="NCBI Taxonomy" id="10228"/>
    <lineage>
        <taxon>Eukaryota</taxon>
        <taxon>Metazoa</taxon>
        <taxon>Placozoa</taxon>
        <taxon>Uniplacotomia</taxon>
        <taxon>Trichoplacea</taxon>
        <taxon>Trichoplacidae</taxon>
        <taxon>Trichoplax</taxon>
    </lineage>
</organism>
<feature type="domain" description="CARD" evidence="2">
    <location>
        <begin position="1"/>
        <end position="77"/>
    </location>
</feature>
<sequence>MDKYQKNAVTDVWTELIKSMPPEHMSNRLIQKRILAIDDLEELKKCSTQNDKNTYILTIVMKCPDSNIFRIFIDALQSIETTANILAKKLETAYQLQKDGQQQKMTADLIAGEDEWNEDDWLNCIQFVAKNLGKKWKMLGRRLHLTESQIIDCEENNRGNILEARTSMLLSWRDAWLDAAPSSKKGELIEALKKCDLNLIAHKVSQKQW</sequence>
<dbReference type="GO" id="GO:0097191">
    <property type="term" value="P:extrinsic apoptotic signaling pathway"/>
    <property type="evidence" value="ECO:0000318"/>
    <property type="project" value="GO_Central"/>
</dbReference>
<dbReference type="Proteomes" id="UP000009022">
    <property type="component" value="Unassembled WGS sequence"/>
</dbReference>
<dbReference type="OrthoDB" id="100767at2759"/>
<dbReference type="CDD" id="cd01671">
    <property type="entry name" value="CARD"/>
    <property type="match status" value="1"/>
</dbReference>
<dbReference type="CDD" id="cd01670">
    <property type="entry name" value="Death"/>
    <property type="match status" value="1"/>
</dbReference>
<gene>
    <name evidence="3" type="ORF">TRIADDRAFT_58059</name>
</gene>
<dbReference type="STRING" id="10228.B3S2K6"/>
<evidence type="ECO:0000313" key="4">
    <source>
        <dbReference type="Proteomes" id="UP000009022"/>
    </source>
</evidence>
<dbReference type="SUPFAM" id="SSF47986">
    <property type="entry name" value="DEATH domain"/>
    <property type="match status" value="2"/>
</dbReference>
<dbReference type="GO" id="GO:0031265">
    <property type="term" value="C:CD95 death-inducing signaling complex"/>
    <property type="evidence" value="ECO:0000318"/>
    <property type="project" value="GO_Central"/>
</dbReference>
<dbReference type="GO" id="GO:0089720">
    <property type="term" value="F:caspase binding"/>
    <property type="evidence" value="ECO:0000318"/>
    <property type="project" value="GO_Central"/>
</dbReference>
<evidence type="ECO:0000259" key="2">
    <source>
        <dbReference type="PROSITE" id="PS50209"/>
    </source>
</evidence>
<dbReference type="InterPro" id="IPR001315">
    <property type="entry name" value="CARD"/>
</dbReference>
<feature type="domain" description="Death" evidence="1">
    <location>
        <begin position="128"/>
        <end position="208"/>
    </location>
</feature>
<dbReference type="RefSeq" id="XP_002114347.1">
    <property type="nucleotide sequence ID" value="XM_002114311.1"/>
</dbReference>
<dbReference type="InParanoid" id="B3S2K6"/>
<dbReference type="InterPro" id="IPR011029">
    <property type="entry name" value="DEATH-like_dom_sf"/>
</dbReference>
<dbReference type="GO" id="GO:0005123">
    <property type="term" value="F:death receptor binding"/>
    <property type="evidence" value="ECO:0000318"/>
    <property type="project" value="GO_Central"/>
</dbReference>
<dbReference type="GeneID" id="6755234"/>
<dbReference type="InterPro" id="IPR000488">
    <property type="entry name" value="Death_dom"/>
</dbReference>
<dbReference type="EMBL" id="DS985247">
    <property type="protein sequence ID" value="EDV23437.1"/>
    <property type="molecule type" value="Genomic_DNA"/>
</dbReference>
<evidence type="ECO:0008006" key="5">
    <source>
        <dbReference type="Google" id="ProtNLM"/>
    </source>
</evidence>
<dbReference type="Pfam" id="PF00619">
    <property type="entry name" value="CARD"/>
    <property type="match status" value="1"/>
</dbReference>
<dbReference type="PANTHER" id="PTHR15077:SF10">
    <property type="entry name" value="FAS-ASSOCIATED DEATH DOMAIN PROTEIN"/>
    <property type="match status" value="1"/>
</dbReference>
<reference evidence="3 4" key="1">
    <citation type="journal article" date="2008" name="Nature">
        <title>The Trichoplax genome and the nature of placozoans.</title>
        <authorList>
            <person name="Srivastava M."/>
            <person name="Begovic E."/>
            <person name="Chapman J."/>
            <person name="Putnam N.H."/>
            <person name="Hellsten U."/>
            <person name="Kawashima T."/>
            <person name="Kuo A."/>
            <person name="Mitros T."/>
            <person name="Salamov A."/>
            <person name="Carpenter M.L."/>
            <person name="Signorovitch A.Y."/>
            <person name="Moreno M.A."/>
            <person name="Kamm K."/>
            <person name="Grimwood J."/>
            <person name="Schmutz J."/>
            <person name="Shapiro H."/>
            <person name="Grigoriev I.V."/>
            <person name="Buss L.W."/>
            <person name="Schierwater B."/>
            <person name="Dellaporta S.L."/>
            <person name="Rokhsar D.S."/>
        </authorList>
    </citation>
    <scope>NUCLEOTIDE SEQUENCE [LARGE SCALE GENOMIC DNA]</scope>
    <source>
        <strain evidence="3 4">Grell-BS-1999</strain>
    </source>
</reference>
<name>B3S2K6_TRIAD</name>
<evidence type="ECO:0000313" key="3">
    <source>
        <dbReference type="EMBL" id="EDV23437.1"/>
    </source>
</evidence>
<proteinExistence type="predicted"/>
<dbReference type="PhylomeDB" id="B3S2K6"/>
<protein>
    <recommendedName>
        <fullName evidence="5">Death domain-containing protein</fullName>
    </recommendedName>
</protein>
<dbReference type="PROSITE" id="PS50017">
    <property type="entry name" value="DEATH_DOMAIN"/>
    <property type="match status" value="1"/>
</dbReference>
<dbReference type="GO" id="GO:0045089">
    <property type="term" value="P:positive regulation of innate immune response"/>
    <property type="evidence" value="ECO:0000318"/>
    <property type="project" value="GO_Central"/>
</dbReference>